<evidence type="ECO:0000313" key="3">
    <source>
        <dbReference type="Proteomes" id="UP000887577"/>
    </source>
</evidence>
<protein>
    <submittedName>
        <fullName evidence="4">Uncharacterized protein</fullName>
    </submittedName>
</protein>
<evidence type="ECO:0000256" key="1">
    <source>
        <dbReference type="SAM" id="MobiDB-lite"/>
    </source>
</evidence>
<name>A0A914YLX6_9BILA</name>
<evidence type="ECO:0000313" key="4">
    <source>
        <dbReference type="WBParaSite" id="PSU_v2.g19919.t1"/>
    </source>
</evidence>
<feature type="signal peptide" evidence="2">
    <location>
        <begin position="1"/>
        <end position="17"/>
    </location>
</feature>
<feature type="region of interest" description="Disordered" evidence="1">
    <location>
        <begin position="137"/>
        <end position="156"/>
    </location>
</feature>
<dbReference type="WBParaSite" id="PSU_v2.g19919.t1">
    <property type="protein sequence ID" value="PSU_v2.g19919.t1"/>
    <property type="gene ID" value="PSU_v2.g19919"/>
</dbReference>
<keyword evidence="3" id="KW-1185">Reference proteome</keyword>
<proteinExistence type="predicted"/>
<reference evidence="4" key="1">
    <citation type="submission" date="2022-11" db="UniProtKB">
        <authorList>
            <consortium name="WormBaseParasite"/>
        </authorList>
    </citation>
    <scope>IDENTIFICATION</scope>
</reference>
<organism evidence="3 4">
    <name type="scientific">Panagrolaimus superbus</name>
    <dbReference type="NCBI Taxonomy" id="310955"/>
    <lineage>
        <taxon>Eukaryota</taxon>
        <taxon>Metazoa</taxon>
        <taxon>Ecdysozoa</taxon>
        <taxon>Nematoda</taxon>
        <taxon>Chromadorea</taxon>
        <taxon>Rhabditida</taxon>
        <taxon>Tylenchina</taxon>
        <taxon>Panagrolaimomorpha</taxon>
        <taxon>Panagrolaimoidea</taxon>
        <taxon>Panagrolaimidae</taxon>
        <taxon>Panagrolaimus</taxon>
    </lineage>
</organism>
<sequence>MFKSTLVLLALALSASALVLQKRDTSALIKAKFEDFKDGCFPRGSSNGCTCTAKNADGTESTHTFNSDIECKKPIEVQTKENKEKLNEEFIGKFGKLREECFPRPSGGCRCNEKDDQGNDVVNTYNNTHHCNGPVTRVKRGQGMSSSQDRPSQNVRDPIREKAQANYAAVVNELNEKFKGLREGCYPRPKGCLCVIGKDVNGREITQRYMKDSDCKCKAGSAGCPAAAGA</sequence>
<dbReference type="AlphaFoldDB" id="A0A914YLX6"/>
<accession>A0A914YLX6</accession>
<feature type="chain" id="PRO_5037759015" evidence="2">
    <location>
        <begin position="18"/>
        <end position="230"/>
    </location>
</feature>
<feature type="compositionally biased region" description="Polar residues" evidence="1">
    <location>
        <begin position="143"/>
        <end position="155"/>
    </location>
</feature>
<evidence type="ECO:0000256" key="2">
    <source>
        <dbReference type="SAM" id="SignalP"/>
    </source>
</evidence>
<keyword evidence="2" id="KW-0732">Signal</keyword>
<dbReference type="Proteomes" id="UP000887577">
    <property type="component" value="Unplaced"/>
</dbReference>